<gene>
    <name evidence="2" type="ORF">HME7025_00012</name>
</gene>
<evidence type="ECO:0008006" key="4">
    <source>
        <dbReference type="Google" id="ProtNLM"/>
    </source>
</evidence>
<evidence type="ECO:0000256" key="1">
    <source>
        <dbReference type="SAM" id="Phobius"/>
    </source>
</evidence>
<feature type="transmembrane region" description="Helical" evidence="1">
    <location>
        <begin position="83"/>
        <end position="103"/>
    </location>
</feature>
<accession>A0A2S2DRC0</accession>
<evidence type="ECO:0000313" key="3">
    <source>
        <dbReference type="Proteomes" id="UP000245468"/>
    </source>
</evidence>
<dbReference type="RefSeq" id="WP_109321679.1">
    <property type="nucleotide sequence ID" value="NZ_CP029346.1"/>
</dbReference>
<dbReference type="EMBL" id="CP029346">
    <property type="protein sequence ID" value="AWL07898.1"/>
    <property type="molecule type" value="Genomic_DNA"/>
</dbReference>
<feature type="transmembrane region" description="Helical" evidence="1">
    <location>
        <begin position="199"/>
        <end position="218"/>
    </location>
</feature>
<protein>
    <recommendedName>
        <fullName evidence="4">Lipid II flippase Amj</fullName>
    </recommendedName>
</protein>
<dbReference type="Proteomes" id="UP000245468">
    <property type="component" value="Chromosome"/>
</dbReference>
<sequence>MNNGWIFDKYLLAVCCLTSVVYFISTSNIASRIVASRTKRFASSNVMFNIFLLLSQFATTIQAPLLAKMIENDISAGNKPNDTIFRVVIFSATLGTILGGFAIPTLHRFMEKGVDSMYKHSSVFKLFLKSFKTKTFLHFKDSIKVANINNYKQLLNLEGINRSIILMNIVVYSFTTISILSCLYAGYINPELRTTALSMSGIANGFGAILMILLLQPYDAILTDKVIDGTVSHTFFRRHLSFVVISRIVGTLCGQFLFIPMSRLIAFLASSI</sequence>
<feature type="transmembrane region" description="Helical" evidence="1">
    <location>
        <begin position="46"/>
        <end position="63"/>
    </location>
</feature>
<keyword evidence="1" id="KW-0472">Membrane</keyword>
<evidence type="ECO:0000313" key="2">
    <source>
        <dbReference type="EMBL" id="AWL07898.1"/>
    </source>
</evidence>
<keyword evidence="3" id="KW-1185">Reference proteome</keyword>
<keyword evidence="1" id="KW-1133">Transmembrane helix</keyword>
<dbReference type="OrthoDB" id="7888986at2"/>
<dbReference type="Pfam" id="PF10997">
    <property type="entry name" value="Amj"/>
    <property type="match status" value="1"/>
</dbReference>
<feature type="transmembrane region" description="Helical" evidence="1">
    <location>
        <begin position="164"/>
        <end position="187"/>
    </location>
</feature>
<reference evidence="3" key="1">
    <citation type="submission" date="2018-05" db="EMBL/GenBank/DDBJ databases">
        <title>Pseudarcicella sp. HME7025 Genome sequencing and assembly.</title>
        <authorList>
            <person name="Kim H."/>
            <person name="Kang H."/>
            <person name="Joh K."/>
        </authorList>
    </citation>
    <scope>NUCLEOTIDE SEQUENCE [LARGE SCALE GENOMIC DNA]</scope>
    <source>
        <strain evidence="3">HME7025</strain>
    </source>
</reference>
<feature type="transmembrane region" description="Helical" evidence="1">
    <location>
        <begin position="6"/>
        <end position="25"/>
    </location>
</feature>
<dbReference type="AlphaFoldDB" id="A0A2S2DRC0"/>
<feature type="transmembrane region" description="Helical" evidence="1">
    <location>
        <begin position="239"/>
        <end position="259"/>
    </location>
</feature>
<dbReference type="KEGG" id="psez:HME7025_00012"/>
<organism evidence="2 3">
    <name type="scientific">Aquirufa nivalisilvae</name>
    <dbReference type="NCBI Taxonomy" id="2516557"/>
    <lineage>
        <taxon>Bacteria</taxon>
        <taxon>Pseudomonadati</taxon>
        <taxon>Bacteroidota</taxon>
        <taxon>Cytophagia</taxon>
        <taxon>Cytophagales</taxon>
        <taxon>Flectobacillaceae</taxon>
        <taxon>Aquirufa</taxon>
    </lineage>
</organism>
<name>A0A2S2DRC0_9BACT</name>
<keyword evidence="1" id="KW-0812">Transmembrane</keyword>
<proteinExistence type="predicted"/>
<dbReference type="InterPro" id="IPR021260">
    <property type="entry name" value="Amj"/>
</dbReference>